<dbReference type="AlphaFoldDB" id="A0A2V2ZLE3"/>
<proteinExistence type="predicted"/>
<keyword evidence="1" id="KW-0472">Membrane</keyword>
<evidence type="ECO:0000313" key="2">
    <source>
        <dbReference type="EMBL" id="PWW20753.1"/>
    </source>
</evidence>
<accession>A0A2V2ZLE3</accession>
<dbReference type="RefSeq" id="WP_219993444.1">
    <property type="nucleotide sequence ID" value="NZ_QGTW01000014.1"/>
</dbReference>
<evidence type="ECO:0000313" key="3">
    <source>
        <dbReference type="Proteomes" id="UP000247150"/>
    </source>
</evidence>
<dbReference type="Proteomes" id="UP000247150">
    <property type="component" value="Unassembled WGS sequence"/>
</dbReference>
<dbReference type="EMBL" id="QGTW01000014">
    <property type="protein sequence ID" value="PWW20753.1"/>
    <property type="molecule type" value="Genomic_DNA"/>
</dbReference>
<name>A0A2V2ZLE3_9BACI</name>
<reference evidence="2 3" key="1">
    <citation type="submission" date="2018-05" db="EMBL/GenBank/DDBJ databases">
        <title>Freshwater and sediment microbial communities from various areas in North America, analyzing microbe dynamics in response to fracking.</title>
        <authorList>
            <person name="Lamendella R."/>
        </authorList>
    </citation>
    <scope>NUCLEOTIDE SEQUENCE [LARGE SCALE GENOMIC DNA]</scope>
    <source>
        <strain evidence="2 3">15_TX</strain>
    </source>
</reference>
<protein>
    <submittedName>
        <fullName evidence="2">Uncharacterized protein</fullName>
    </submittedName>
</protein>
<sequence>MFDRKVIRFLVGSTIISSLFSVGIVILTILHHLRIQELILDTRRSLQNSNLE</sequence>
<keyword evidence="1" id="KW-0812">Transmembrane</keyword>
<organism evidence="2 3">
    <name type="scientific">Cytobacillus oceanisediminis</name>
    <dbReference type="NCBI Taxonomy" id="665099"/>
    <lineage>
        <taxon>Bacteria</taxon>
        <taxon>Bacillati</taxon>
        <taxon>Bacillota</taxon>
        <taxon>Bacilli</taxon>
        <taxon>Bacillales</taxon>
        <taxon>Bacillaceae</taxon>
        <taxon>Cytobacillus</taxon>
    </lineage>
</organism>
<evidence type="ECO:0000256" key="1">
    <source>
        <dbReference type="SAM" id="Phobius"/>
    </source>
</evidence>
<comment type="caution">
    <text evidence="2">The sequence shown here is derived from an EMBL/GenBank/DDBJ whole genome shotgun (WGS) entry which is preliminary data.</text>
</comment>
<keyword evidence="1" id="KW-1133">Transmembrane helix</keyword>
<gene>
    <name evidence="2" type="ORF">DFO73_11446</name>
</gene>
<feature type="transmembrane region" description="Helical" evidence="1">
    <location>
        <begin position="6"/>
        <end position="30"/>
    </location>
</feature>